<organism evidence="7 8">
    <name type="scientific">Eumeta variegata</name>
    <name type="common">Bagworm moth</name>
    <name type="synonym">Eumeta japonica</name>
    <dbReference type="NCBI Taxonomy" id="151549"/>
    <lineage>
        <taxon>Eukaryota</taxon>
        <taxon>Metazoa</taxon>
        <taxon>Ecdysozoa</taxon>
        <taxon>Arthropoda</taxon>
        <taxon>Hexapoda</taxon>
        <taxon>Insecta</taxon>
        <taxon>Pterygota</taxon>
        <taxon>Neoptera</taxon>
        <taxon>Endopterygota</taxon>
        <taxon>Lepidoptera</taxon>
        <taxon>Glossata</taxon>
        <taxon>Ditrysia</taxon>
        <taxon>Tineoidea</taxon>
        <taxon>Psychidae</taxon>
        <taxon>Oiketicinae</taxon>
        <taxon>Eumeta</taxon>
    </lineage>
</organism>
<dbReference type="GO" id="GO:0008745">
    <property type="term" value="F:N-acetylmuramoyl-L-alanine amidase activity"/>
    <property type="evidence" value="ECO:0007669"/>
    <property type="project" value="InterPro"/>
</dbReference>
<feature type="chain" id="PRO_5020038267" evidence="4">
    <location>
        <begin position="21"/>
        <end position="259"/>
    </location>
</feature>
<keyword evidence="3" id="KW-0391">Immunity</keyword>
<dbReference type="InterPro" id="IPR006619">
    <property type="entry name" value="PGRP_domain_met/bac"/>
</dbReference>
<sequence>MQFSIFLAILAYAIEHFCTGLTYKPGKAVSTSLYNYTGPSDSPHNEKSSKSNFELVTREEWGARSAKERANLAIPAPYVVIHHSYTPSACYAKEDCGRAMRAMQNSHMDEREWPDIGYNGSTPRSPFTAAVLSRLPDDSRSRPRQSWLAGAAFVNFAVGSDGVAYEGRGWTTLGTHSRHFNAVSIGICLIGDWREKLPPPAQMETTKALIKAGVREGYVKTDYKLVGHRQVRDTECPGDALFHDLKTWDHFFSGPVSVE</sequence>
<evidence type="ECO:0000256" key="2">
    <source>
        <dbReference type="ARBA" id="ARBA00022588"/>
    </source>
</evidence>
<evidence type="ECO:0000313" key="8">
    <source>
        <dbReference type="Proteomes" id="UP000299102"/>
    </source>
</evidence>
<evidence type="ECO:0000256" key="4">
    <source>
        <dbReference type="SAM" id="SignalP"/>
    </source>
</evidence>
<gene>
    <name evidence="7" type="primary">PGRP-LB</name>
    <name evidence="7" type="ORF">EVAR_11281_1</name>
</gene>
<keyword evidence="2" id="KW-0399">Innate immunity</keyword>
<dbReference type="PANTHER" id="PTHR11022:SF77">
    <property type="entry name" value="PEPTIDOGLYCAN-RECOGNITION PROTEIN LB"/>
    <property type="match status" value="1"/>
</dbReference>
<dbReference type="CDD" id="cd06583">
    <property type="entry name" value="PGRP"/>
    <property type="match status" value="1"/>
</dbReference>
<evidence type="ECO:0000313" key="7">
    <source>
        <dbReference type="EMBL" id="GBP27045.1"/>
    </source>
</evidence>
<dbReference type="Proteomes" id="UP000299102">
    <property type="component" value="Unassembled WGS sequence"/>
</dbReference>
<proteinExistence type="inferred from homology"/>
<dbReference type="AlphaFoldDB" id="A0A4C1UKU5"/>
<reference evidence="7 8" key="1">
    <citation type="journal article" date="2019" name="Commun. Biol.">
        <title>The bagworm genome reveals a unique fibroin gene that provides high tensile strength.</title>
        <authorList>
            <person name="Kono N."/>
            <person name="Nakamura H."/>
            <person name="Ohtoshi R."/>
            <person name="Tomita M."/>
            <person name="Numata K."/>
            <person name="Arakawa K."/>
        </authorList>
    </citation>
    <scope>NUCLEOTIDE SEQUENCE [LARGE SCALE GENOMIC DNA]</scope>
</reference>
<comment type="similarity">
    <text evidence="1">Belongs to the N-acetylmuramoyl-L-alanine amidase 2 family.</text>
</comment>
<dbReference type="GO" id="GO:0009253">
    <property type="term" value="P:peptidoglycan catabolic process"/>
    <property type="evidence" value="ECO:0007669"/>
    <property type="project" value="InterPro"/>
</dbReference>
<comment type="caution">
    <text evidence="7">The sequence shown here is derived from an EMBL/GenBank/DDBJ whole genome shotgun (WGS) entry which is preliminary data.</text>
</comment>
<evidence type="ECO:0000256" key="1">
    <source>
        <dbReference type="ARBA" id="ARBA00007553"/>
    </source>
</evidence>
<dbReference type="OrthoDB" id="10001926at2759"/>
<evidence type="ECO:0000259" key="5">
    <source>
        <dbReference type="SMART" id="SM00644"/>
    </source>
</evidence>
<dbReference type="InterPro" id="IPR036505">
    <property type="entry name" value="Amidase/PGRP_sf"/>
</dbReference>
<keyword evidence="8" id="KW-1185">Reference proteome</keyword>
<keyword evidence="4" id="KW-0732">Signal</keyword>
<feature type="signal peptide" evidence="4">
    <location>
        <begin position="1"/>
        <end position="20"/>
    </location>
</feature>
<dbReference type="PANTHER" id="PTHR11022">
    <property type="entry name" value="PEPTIDOGLYCAN RECOGNITION PROTEIN"/>
    <property type="match status" value="1"/>
</dbReference>
<dbReference type="SMART" id="SM00644">
    <property type="entry name" value="Ami_2"/>
    <property type="match status" value="1"/>
</dbReference>
<dbReference type="GO" id="GO:0045087">
    <property type="term" value="P:innate immune response"/>
    <property type="evidence" value="ECO:0007669"/>
    <property type="project" value="UniProtKB-KW"/>
</dbReference>
<dbReference type="STRING" id="151549.A0A4C1UKU5"/>
<protein>
    <submittedName>
        <fullName evidence="7">Peptidoglycan-recognition protein LB</fullName>
    </submittedName>
</protein>
<dbReference type="EMBL" id="BGZK01000188">
    <property type="protein sequence ID" value="GBP27045.1"/>
    <property type="molecule type" value="Genomic_DNA"/>
</dbReference>
<dbReference type="SMART" id="SM00701">
    <property type="entry name" value="PGRP"/>
    <property type="match status" value="1"/>
</dbReference>
<dbReference type="SUPFAM" id="SSF55846">
    <property type="entry name" value="N-acetylmuramoyl-L-alanine amidase-like"/>
    <property type="match status" value="2"/>
</dbReference>
<dbReference type="Pfam" id="PF01510">
    <property type="entry name" value="Amidase_2"/>
    <property type="match status" value="1"/>
</dbReference>
<feature type="domain" description="Peptidoglycan recognition protein family" evidence="6">
    <location>
        <begin position="53"/>
        <end position="232"/>
    </location>
</feature>
<evidence type="ECO:0000256" key="3">
    <source>
        <dbReference type="ARBA" id="ARBA00022859"/>
    </source>
</evidence>
<dbReference type="InterPro" id="IPR002502">
    <property type="entry name" value="Amidase_domain"/>
</dbReference>
<accession>A0A4C1UKU5</accession>
<dbReference type="InterPro" id="IPR015510">
    <property type="entry name" value="PGRP"/>
</dbReference>
<evidence type="ECO:0000259" key="6">
    <source>
        <dbReference type="SMART" id="SM00701"/>
    </source>
</evidence>
<feature type="domain" description="N-acetylmuramoyl-L-alanine amidase" evidence="5">
    <location>
        <begin position="65"/>
        <end position="238"/>
    </location>
</feature>
<dbReference type="GO" id="GO:0008270">
    <property type="term" value="F:zinc ion binding"/>
    <property type="evidence" value="ECO:0007669"/>
    <property type="project" value="InterPro"/>
</dbReference>
<dbReference type="Gene3D" id="3.40.80.10">
    <property type="entry name" value="Peptidoglycan recognition protein-like"/>
    <property type="match status" value="1"/>
</dbReference>
<name>A0A4C1UKU5_EUMVA</name>